<keyword evidence="1" id="KW-1133">Transmembrane helix</keyword>
<sequence>MMGQTKYIMSGGLAFDEEKDMSKLEQLAREGWIFDRFAFMGYRLRKAETQDIQYSLDYRKDADADYFAYFKEAGWKHEGTAENYIHIFSAPKGTAPIYTDSDSLVEKYSSEKSRMGKGALIMLAATLSIMTALWVISYFSLFSSFEGTVKTVIGVLFVVSLIGLVFTFMPYLGYAYKLNKLK</sequence>
<keyword evidence="1" id="KW-0812">Transmembrane</keyword>
<evidence type="ECO:0000313" key="3">
    <source>
        <dbReference type="Proteomes" id="UP001303324"/>
    </source>
</evidence>
<reference evidence="2 3" key="1">
    <citation type="submission" date="2023-09" db="EMBL/GenBank/DDBJ databases">
        <title>Microbial mechanism of fulvic acid promoting antimony reduction mineralization in rice fields.</title>
        <authorList>
            <person name="Chen G."/>
            <person name="Lan J."/>
        </authorList>
    </citation>
    <scope>NUCLEOTIDE SEQUENCE [LARGE SCALE GENOMIC DNA]</scope>
    <source>
        <strain evidence="2 3">PS1</strain>
    </source>
</reference>
<feature type="transmembrane region" description="Helical" evidence="1">
    <location>
        <begin position="119"/>
        <end position="141"/>
    </location>
</feature>
<gene>
    <name evidence="2" type="ORF">RH061_02650</name>
</gene>
<name>A0ABY9VHR3_9BACI</name>
<feature type="transmembrane region" description="Helical" evidence="1">
    <location>
        <begin position="153"/>
        <end position="176"/>
    </location>
</feature>
<dbReference type="InterPro" id="IPR021359">
    <property type="entry name" value="DUF2812"/>
</dbReference>
<keyword evidence="1" id="KW-0472">Membrane</keyword>
<dbReference type="RefSeq" id="WP_311073739.1">
    <property type="nucleotide sequence ID" value="NZ_CP134494.1"/>
</dbReference>
<keyword evidence="3" id="KW-1185">Reference proteome</keyword>
<dbReference type="Proteomes" id="UP001303324">
    <property type="component" value="Chromosome"/>
</dbReference>
<dbReference type="Pfam" id="PF11193">
    <property type="entry name" value="DUF2812"/>
    <property type="match status" value="1"/>
</dbReference>
<evidence type="ECO:0000256" key="1">
    <source>
        <dbReference type="SAM" id="Phobius"/>
    </source>
</evidence>
<accession>A0ABY9VHR3</accession>
<evidence type="ECO:0000313" key="2">
    <source>
        <dbReference type="EMBL" id="WNF23428.1"/>
    </source>
</evidence>
<dbReference type="EMBL" id="CP134494">
    <property type="protein sequence ID" value="WNF23428.1"/>
    <property type="molecule type" value="Genomic_DNA"/>
</dbReference>
<organism evidence="2 3">
    <name type="scientific">Mesobacillus jeotgali</name>
    <dbReference type="NCBI Taxonomy" id="129985"/>
    <lineage>
        <taxon>Bacteria</taxon>
        <taxon>Bacillati</taxon>
        <taxon>Bacillota</taxon>
        <taxon>Bacilli</taxon>
        <taxon>Bacillales</taxon>
        <taxon>Bacillaceae</taxon>
        <taxon>Mesobacillus</taxon>
    </lineage>
</organism>
<proteinExistence type="predicted"/>
<protein>
    <submittedName>
        <fullName evidence="2">DUF2812 domain-containing protein</fullName>
    </submittedName>
</protein>